<keyword evidence="3" id="KW-0645">Protease</keyword>
<keyword evidence="3" id="KW-0031">Aminopeptidase</keyword>
<accession>A0AB36NWF6</accession>
<sequence>MKQKFYKVIIICFILIISSCSTKKSKESHELREYGITLFDTLRARQIPIYFYNTNDWKQKVVIFNHGYGKNNPGSYKTYSKICRHLAQNGYFVISIQHEIPGDAPLAMEGIFYETRMPNWESGVQNIKFVIEEGKKIFPTLNWKDITLIGHSNGGDMTMLFASKYPQSITNAISLDNRRMLLPRSESPRILSLRGSDYPPEPGVLPSEEEQVKFKMKIIYLKDIRHSDMDDKGTASQLETINNYIIDFLNGK</sequence>
<dbReference type="AlphaFoldDB" id="A0AB36NWF6"/>
<evidence type="ECO:0000313" key="4">
    <source>
        <dbReference type="Proteomes" id="UP000184216"/>
    </source>
</evidence>
<dbReference type="Proteomes" id="UP000198431">
    <property type="component" value="Unassembled WGS sequence"/>
</dbReference>
<evidence type="ECO:0000313" key="3">
    <source>
        <dbReference type="EMBL" id="SHN22366.1"/>
    </source>
</evidence>
<keyword evidence="4" id="KW-1185">Reference proteome</keyword>
<feature type="domain" description="Serine aminopeptidase S33" evidence="1">
    <location>
        <begin position="59"/>
        <end position="173"/>
    </location>
</feature>
<dbReference type="PROSITE" id="PS51257">
    <property type="entry name" value="PROKAR_LIPOPROTEIN"/>
    <property type="match status" value="1"/>
</dbReference>
<proteinExistence type="predicted"/>
<dbReference type="InterPro" id="IPR029058">
    <property type="entry name" value="AB_hydrolase_fold"/>
</dbReference>
<dbReference type="Gene3D" id="3.40.50.1820">
    <property type="entry name" value="alpha/beta hydrolase"/>
    <property type="match status" value="1"/>
</dbReference>
<dbReference type="SUPFAM" id="SSF53474">
    <property type="entry name" value="alpha/beta-Hydrolases"/>
    <property type="match status" value="1"/>
</dbReference>
<organism evidence="2 5">
    <name type="scientific">Flavobacterium pectinovorum</name>
    <dbReference type="NCBI Taxonomy" id="29533"/>
    <lineage>
        <taxon>Bacteria</taxon>
        <taxon>Pseudomonadati</taxon>
        <taxon>Bacteroidota</taxon>
        <taxon>Flavobacteriia</taxon>
        <taxon>Flavobacteriales</taxon>
        <taxon>Flavobacteriaceae</taxon>
        <taxon>Flavobacterium</taxon>
    </lineage>
</organism>
<evidence type="ECO:0000259" key="1">
    <source>
        <dbReference type="Pfam" id="PF12146"/>
    </source>
</evidence>
<name>A0AB36NWF6_9FLAO</name>
<dbReference type="InterPro" id="IPR022742">
    <property type="entry name" value="Hydrolase_4"/>
</dbReference>
<gene>
    <name evidence="2" type="ORF">B0A72_22945</name>
    <name evidence="3" type="ORF">SAMN05444387_4785</name>
</gene>
<dbReference type="RefSeq" id="WP_073398359.1">
    <property type="nucleotide sequence ID" value="NZ_FRBX01000011.1"/>
</dbReference>
<dbReference type="Proteomes" id="UP000184216">
    <property type="component" value="Unassembled WGS sequence"/>
</dbReference>
<dbReference type="EMBL" id="FRBX01000011">
    <property type="protein sequence ID" value="SHN22366.1"/>
    <property type="molecule type" value="Genomic_DNA"/>
</dbReference>
<reference evidence="2 5" key="1">
    <citation type="submission" date="2016-11" db="EMBL/GenBank/DDBJ databases">
        <title>Whole genomes of Flavobacteriaceae.</title>
        <authorList>
            <person name="Stine C."/>
            <person name="Li C."/>
            <person name="Tadesse D."/>
        </authorList>
    </citation>
    <scope>NUCLEOTIDE SEQUENCE [LARGE SCALE GENOMIC DNA]</scope>
    <source>
        <strain evidence="2 5">ATCC 19366</strain>
    </source>
</reference>
<dbReference type="Pfam" id="PF12146">
    <property type="entry name" value="Hydrolase_4"/>
    <property type="match status" value="1"/>
</dbReference>
<reference evidence="3 4" key="2">
    <citation type="submission" date="2016-11" db="EMBL/GenBank/DDBJ databases">
        <authorList>
            <person name="Varghese N."/>
            <person name="Submissions S."/>
        </authorList>
    </citation>
    <scope>NUCLEOTIDE SEQUENCE [LARGE SCALE GENOMIC DNA]</scope>
    <source>
        <strain evidence="3 4">DSM 6368</strain>
    </source>
</reference>
<comment type="caution">
    <text evidence="2">The sequence shown here is derived from an EMBL/GenBank/DDBJ whole genome shotgun (WGS) entry which is preliminary data.</text>
</comment>
<evidence type="ECO:0000313" key="2">
    <source>
        <dbReference type="EMBL" id="OXA98971.1"/>
    </source>
</evidence>
<dbReference type="GO" id="GO:0004177">
    <property type="term" value="F:aminopeptidase activity"/>
    <property type="evidence" value="ECO:0007669"/>
    <property type="project" value="UniProtKB-KW"/>
</dbReference>
<evidence type="ECO:0000313" key="5">
    <source>
        <dbReference type="Proteomes" id="UP000198431"/>
    </source>
</evidence>
<dbReference type="EMBL" id="MUHB01000034">
    <property type="protein sequence ID" value="OXA98971.1"/>
    <property type="molecule type" value="Genomic_DNA"/>
</dbReference>
<protein>
    <submittedName>
        <fullName evidence="3">Serine aminopeptidase, S33</fullName>
    </submittedName>
</protein>
<keyword evidence="3" id="KW-0378">Hydrolase</keyword>